<keyword evidence="8" id="KW-0139">CF(1)</keyword>
<dbReference type="RefSeq" id="WP_099555687.1">
    <property type="nucleotide sequence ID" value="NZ_LT960614.1"/>
</dbReference>
<dbReference type="InterPro" id="IPR000131">
    <property type="entry name" value="ATP_synth_F1_gsu"/>
</dbReference>
<organism evidence="10 11">
    <name type="scientific">Hartmannibacter diazotrophicus</name>
    <dbReference type="NCBI Taxonomy" id="1482074"/>
    <lineage>
        <taxon>Bacteria</taxon>
        <taxon>Pseudomonadati</taxon>
        <taxon>Pseudomonadota</taxon>
        <taxon>Alphaproteobacteria</taxon>
        <taxon>Hyphomicrobiales</taxon>
        <taxon>Pleomorphomonadaceae</taxon>
        <taxon>Hartmannibacter</taxon>
    </lineage>
</organism>
<keyword evidence="5" id="KW-0375">Hydrogen ion transport</keyword>
<dbReference type="Proteomes" id="UP000223606">
    <property type="component" value="Chromosome 1"/>
</dbReference>
<dbReference type="SUPFAM" id="SSF52943">
    <property type="entry name" value="ATP synthase (F1-ATPase), gamma subunit"/>
    <property type="match status" value="1"/>
</dbReference>
<gene>
    <name evidence="10" type="primary">atpG_1</name>
    <name evidence="10" type="ORF">HDIA_1588</name>
</gene>
<evidence type="ECO:0000256" key="3">
    <source>
        <dbReference type="ARBA" id="ARBA00007681"/>
    </source>
</evidence>
<evidence type="ECO:0000256" key="5">
    <source>
        <dbReference type="ARBA" id="ARBA00022781"/>
    </source>
</evidence>
<dbReference type="KEGG" id="hdi:HDIA_1588"/>
<comment type="similarity">
    <text evidence="3">Belongs to the ATPase gamma chain family.</text>
</comment>
<reference evidence="11" key="1">
    <citation type="submission" date="2017-09" db="EMBL/GenBank/DDBJ databases">
        <title>Genome sequence of Nannocystis excedens DSM 71.</title>
        <authorList>
            <person name="Blom J."/>
        </authorList>
    </citation>
    <scope>NUCLEOTIDE SEQUENCE [LARGE SCALE GENOMIC DNA]</scope>
    <source>
        <strain evidence="11">type strain: E19</strain>
    </source>
</reference>
<evidence type="ECO:0000256" key="6">
    <source>
        <dbReference type="ARBA" id="ARBA00023065"/>
    </source>
</evidence>
<dbReference type="Gene3D" id="1.10.287.80">
    <property type="entry name" value="ATP synthase, gamma subunit, helix hairpin domain"/>
    <property type="match status" value="1"/>
</dbReference>
<name>A0A2C9D4N2_9HYPH</name>
<dbReference type="PRINTS" id="PR00126">
    <property type="entry name" value="ATPASEGAMMA"/>
</dbReference>
<dbReference type="GO" id="GO:0045259">
    <property type="term" value="C:proton-transporting ATP synthase complex"/>
    <property type="evidence" value="ECO:0007669"/>
    <property type="project" value="UniProtKB-KW"/>
</dbReference>
<dbReference type="InterPro" id="IPR035968">
    <property type="entry name" value="ATP_synth_F1_ATPase_gsu"/>
</dbReference>
<evidence type="ECO:0000256" key="1">
    <source>
        <dbReference type="ARBA" id="ARBA00003456"/>
    </source>
</evidence>
<comment type="subcellular location">
    <subcellularLocation>
        <location evidence="2">Membrane</location>
        <topology evidence="2">Peripheral membrane protein</topology>
    </subcellularLocation>
</comment>
<dbReference type="Pfam" id="PF00231">
    <property type="entry name" value="ATP-synt"/>
    <property type="match status" value="1"/>
</dbReference>
<dbReference type="PROSITE" id="PS00153">
    <property type="entry name" value="ATPASE_GAMMA"/>
    <property type="match status" value="1"/>
</dbReference>
<protein>
    <submittedName>
        <fullName evidence="10">F-ATPase gamma subunit, sodium ion specific</fullName>
    </submittedName>
</protein>
<evidence type="ECO:0000256" key="4">
    <source>
        <dbReference type="ARBA" id="ARBA00022448"/>
    </source>
</evidence>
<dbReference type="AlphaFoldDB" id="A0A2C9D4N2"/>
<evidence type="ECO:0000256" key="2">
    <source>
        <dbReference type="ARBA" id="ARBA00004170"/>
    </source>
</evidence>
<evidence type="ECO:0000256" key="7">
    <source>
        <dbReference type="ARBA" id="ARBA00023136"/>
    </source>
</evidence>
<evidence type="ECO:0000256" key="8">
    <source>
        <dbReference type="ARBA" id="ARBA00023196"/>
    </source>
</evidence>
<evidence type="ECO:0000313" key="10">
    <source>
        <dbReference type="EMBL" id="SON55129.1"/>
    </source>
</evidence>
<keyword evidence="11" id="KW-1185">Reference proteome</keyword>
<dbReference type="InterPro" id="IPR023632">
    <property type="entry name" value="ATP_synth_F1_gsu_CS"/>
</dbReference>
<dbReference type="Gene3D" id="3.40.1380.10">
    <property type="match status" value="1"/>
</dbReference>
<dbReference type="GO" id="GO:0046933">
    <property type="term" value="F:proton-transporting ATP synthase activity, rotational mechanism"/>
    <property type="evidence" value="ECO:0007669"/>
    <property type="project" value="InterPro"/>
</dbReference>
<accession>A0A2C9D4N2</accession>
<keyword evidence="4" id="KW-0813">Transport</keyword>
<keyword evidence="6" id="KW-0406">Ion transport</keyword>
<evidence type="ECO:0000313" key="11">
    <source>
        <dbReference type="Proteomes" id="UP000223606"/>
    </source>
</evidence>
<evidence type="ECO:0000256" key="9">
    <source>
        <dbReference type="ARBA" id="ARBA00023310"/>
    </source>
</evidence>
<dbReference type="EMBL" id="LT960614">
    <property type="protein sequence ID" value="SON55129.1"/>
    <property type="molecule type" value="Genomic_DNA"/>
</dbReference>
<dbReference type="OrthoDB" id="6169121at2"/>
<proteinExistence type="inferred from homology"/>
<sequence length="304" mass="32940">MSDRLAGVERRIATTHQLSAIITAMRGIAAVRSHEARQQLDGIRAYSAMVGHGIAHALALGEADALPDARPLSPHEDGRPGGRHAVIAFTAEQGFAGSFSERVLEQALTLLDFAHRHDTALLLIGDRGLMAAAERDVRPDWQAPMIARVDQAAALANRIMGELLRRFGLGHLESVSVVYAMPSHSGASDIVKRRLVPFDYSRFPPVRQENPPLTTLAADALLSKLSAEYMFAELCEAVILSFAAENEARVAAMIAARQSVDDTLSDLTAKSRLLRQDAITSELVELAGGARARKRSKAQRNRKA</sequence>
<comment type="function">
    <text evidence="1">Produces ATP from ADP in the presence of a proton gradient across the membrane. The gamma chain is believed to be important in regulating ATPase activity and the flow of protons through the CF(0) complex.</text>
</comment>
<keyword evidence="9" id="KW-0066">ATP synthesis</keyword>
<keyword evidence="7" id="KW-0472">Membrane</keyword>